<evidence type="ECO:0000256" key="2">
    <source>
        <dbReference type="ARBA" id="ARBA00008817"/>
    </source>
</evidence>
<dbReference type="PANTHER" id="PTHR12388">
    <property type="entry name" value="MITOCHONDRIA ASSOCIATED GRANULOCYTE MACROPHAGE CSF SIGNALING MOLECULE"/>
    <property type="match status" value="1"/>
</dbReference>
<comment type="similarity">
    <text evidence="2">Belongs to the TIM16/PAM16 family.</text>
</comment>
<dbReference type="AlphaFoldDB" id="A0ABD2JVW4"/>
<proteinExistence type="inferred from homology"/>
<dbReference type="Proteomes" id="UP001620645">
    <property type="component" value="Unassembled WGS sequence"/>
</dbReference>
<comment type="function">
    <text evidence="9">Regulates ATP-dependent protein translocation into the mitochondrial matrix.</text>
</comment>
<evidence type="ECO:0000256" key="7">
    <source>
        <dbReference type="ARBA" id="ARBA00023128"/>
    </source>
</evidence>
<gene>
    <name evidence="12" type="ORF">niasHS_006081</name>
</gene>
<comment type="caution">
    <text evidence="12">The sequence shown here is derived from an EMBL/GenBank/DDBJ whole genome shotgun (WGS) entry which is preliminary data.</text>
</comment>
<keyword evidence="8" id="KW-0472">Membrane</keyword>
<evidence type="ECO:0000313" key="13">
    <source>
        <dbReference type="Proteomes" id="UP001620645"/>
    </source>
</evidence>
<comment type="subcellular location">
    <subcellularLocation>
        <location evidence="1">Mitochondrion inner membrane</location>
        <topology evidence="1">Peripheral membrane protein</topology>
        <orientation evidence="1">Matrix side</orientation>
    </subcellularLocation>
</comment>
<evidence type="ECO:0000256" key="4">
    <source>
        <dbReference type="ARBA" id="ARBA00022792"/>
    </source>
</evidence>
<keyword evidence="6" id="KW-0811">Translocation</keyword>
<feature type="compositionally biased region" description="Basic and acidic residues" evidence="11">
    <location>
        <begin position="28"/>
        <end position="37"/>
    </location>
</feature>
<evidence type="ECO:0000256" key="5">
    <source>
        <dbReference type="ARBA" id="ARBA00022927"/>
    </source>
</evidence>
<dbReference type="InterPro" id="IPR005341">
    <property type="entry name" value="Tim16"/>
</dbReference>
<keyword evidence="7" id="KW-0496">Mitochondrion</keyword>
<dbReference type="InterPro" id="IPR036869">
    <property type="entry name" value="J_dom_sf"/>
</dbReference>
<sequence length="158" mass="17317">MVWKELAKVAAAGAVAVSRALARAVREEFNSSREAARRQASAATDSAGGANNTASTSSATSSAASARRAIEREALQTNTRLGMTVQEAAQILNVQPPLDREEIQRKYEHMFTANDRKKGGTLYLQAKVFRAKERLDVELDRIEREAQAKEEAAQRKQS</sequence>
<feature type="region of interest" description="Disordered" evidence="11">
    <location>
        <begin position="28"/>
        <end position="71"/>
    </location>
</feature>
<dbReference type="Gene3D" id="1.10.287.110">
    <property type="entry name" value="DnaJ domain"/>
    <property type="match status" value="1"/>
</dbReference>
<evidence type="ECO:0000256" key="1">
    <source>
        <dbReference type="ARBA" id="ARBA00004443"/>
    </source>
</evidence>
<dbReference type="FunFam" id="1.10.287.110:FF:000006">
    <property type="entry name" value="Import inner membrane translocase subunit TIM16"/>
    <property type="match status" value="1"/>
</dbReference>
<keyword evidence="5" id="KW-0653">Protein transport</keyword>
<keyword evidence="13" id="KW-1185">Reference proteome</keyword>
<evidence type="ECO:0000256" key="3">
    <source>
        <dbReference type="ARBA" id="ARBA00022448"/>
    </source>
</evidence>
<keyword evidence="4" id="KW-0999">Mitochondrion inner membrane</keyword>
<feature type="compositionally biased region" description="Low complexity" evidence="11">
    <location>
        <begin position="38"/>
        <end position="67"/>
    </location>
</feature>
<name>A0ABD2JVW4_HETSC</name>
<evidence type="ECO:0000256" key="10">
    <source>
        <dbReference type="ARBA" id="ARBA00071356"/>
    </source>
</evidence>
<reference evidence="12 13" key="1">
    <citation type="submission" date="2024-10" db="EMBL/GenBank/DDBJ databases">
        <authorList>
            <person name="Kim D."/>
        </authorList>
    </citation>
    <scope>NUCLEOTIDE SEQUENCE [LARGE SCALE GENOMIC DNA]</scope>
    <source>
        <strain evidence="12">Taebaek</strain>
    </source>
</reference>
<accession>A0ABD2JVW4</accession>
<organism evidence="12 13">
    <name type="scientific">Heterodera schachtii</name>
    <name type="common">Sugarbeet cyst nematode worm</name>
    <name type="synonym">Tylenchus schachtii</name>
    <dbReference type="NCBI Taxonomy" id="97005"/>
    <lineage>
        <taxon>Eukaryota</taxon>
        <taxon>Metazoa</taxon>
        <taxon>Ecdysozoa</taxon>
        <taxon>Nematoda</taxon>
        <taxon>Chromadorea</taxon>
        <taxon>Rhabditida</taxon>
        <taxon>Tylenchina</taxon>
        <taxon>Tylenchomorpha</taxon>
        <taxon>Tylenchoidea</taxon>
        <taxon>Heteroderidae</taxon>
        <taxon>Heteroderinae</taxon>
        <taxon>Heterodera</taxon>
    </lineage>
</organism>
<evidence type="ECO:0000256" key="9">
    <source>
        <dbReference type="ARBA" id="ARBA00059904"/>
    </source>
</evidence>
<dbReference type="GO" id="GO:0015031">
    <property type="term" value="P:protein transport"/>
    <property type="evidence" value="ECO:0007669"/>
    <property type="project" value="UniProtKB-KW"/>
</dbReference>
<evidence type="ECO:0000256" key="6">
    <source>
        <dbReference type="ARBA" id="ARBA00023010"/>
    </source>
</evidence>
<evidence type="ECO:0000256" key="8">
    <source>
        <dbReference type="ARBA" id="ARBA00023136"/>
    </source>
</evidence>
<dbReference type="Pfam" id="PF03656">
    <property type="entry name" value="Pam16"/>
    <property type="match status" value="1"/>
</dbReference>
<protein>
    <recommendedName>
        <fullName evidence="10">Mitochondrial import inner membrane translocase subunit tim-16</fullName>
    </recommendedName>
</protein>
<evidence type="ECO:0000313" key="12">
    <source>
        <dbReference type="EMBL" id="KAL3094786.1"/>
    </source>
</evidence>
<dbReference type="PANTHER" id="PTHR12388:SF0">
    <property type="entry name" value="MITOCHONDRIAL IMPORT INNER MEMBRANE TRANSLOCASE SUBUNIT TIM16"/>
    <property type="match status" value="1"/>
</dbReference>
<keyword evidence="3" id="KW-0813">Transport</keyword>
<dbReference type="GO" id="GO:0005743">
    <property type="term" value="C:mitochondrial inner membrane"/>
    <property type="evidence" value="ECO:0007669"/>
    <property type="project" value="UniProtKB-SubCell"/>
</dbReference>
<dbReference type="EMBL" id="JBICCN010000086">
    <property type="protein sequence ID" value="KAL3094786.1"/>
    <property type="molecule type" value="Genomic_DNA"/>
</dbReference>
<evidence type="ECO:0000256" key="11">
    <source>
        <dbReference type="SAM" id="MobiDB-lite"/>
    </source>
</evidence>